<feature type="compositionally biased region" description="Low complexity" evidence="1">
    <location>
        <begin position="177"/>
        <end position="192"/>
    </location>
</feature>
<comment type="caution">
    <text evidence="2">The sequence shown here is derived from an EMBL/GenBank/DDBJ whole genome shotgun (WGS) entry which is preliminary data.</text>
</comment>
<sequence>MRRKLGGVRRFLWAHTNDASIFSMQQGPCIDFWHTDLDPLWVVEYFDTPGAMQRNPGRAGRSHRSCVDPVGDVGKFLLHGRRCINSSSQEAGCVALAQQCVNPVGHASKFQLQCWRCIDLTLRRSPVGEPGCVVSVCRAVIFSPWCRLCVYFLQRGSLFGSETSENRRQAQSKPLDSTSQQSQSAARQQGNSKAAVLFSKAVR</sequence>
<dbReference type="Proteomes" id="UP001066276">
    <property type="component" value="Chromosome 3_2"/>
</dbReference>
<organism evidence="2 3">
    <name type="scientific">Pleurodeles waltl</name>
    <name type="common">Iberian ribbed newt</name>
    <dbReference type="NCBI Taxonomy" id="8319"/>
    <lineage>
        <taxon>Eukaryota</taxon>
        <taxon>Metazoa</taxon>
        <taxon>Chordata</taxon>
        <taxon>Craniata</taxon>
        <taxon>Vertebrata</taxon>
        <taxon>Euteleostomi</taxon>
        <taxon>Amphibia</taxon>
        <taxon>Batrachia</taxon>
        <taxon>Caudata</taxon>
        <taxon>Salamandroidea</taxon>
        <taxon>Salamandridae</taxon>
        <taxon>Pleurodelinae</taxon>
        <taxon>Pleurodeles</taxon>
    </lineage>
</organism>
<evidence type="ECO:0000256" key="1">
    <source>
        <dbReference type="SAM" id="MobiDB-lite"/>
    </source>
</evidence>
<reference evidence="2" key="1">
    <citation type="journal article" date="2022" name="bioRxiv">
        <title>Sequencing and chromosome-scale assembly of the giantPleurodeles waltlgenome.</title>
        <authorList>
            <person name="Brown T."/>
            <person name="Elewa A."/>
            <person name="Iarovenko S."/>
            <person name="Subramanian E."/>
            <person name="Araus A.J."/>
            <person name="Petzold A."/>
            <person name="Susuki M."/>
            <person name="Suzuki K.-i.T."/>
            <person name="Hayashi T."/>
            <person name="Toyoda A."/>
            <person name="Oliveira C."/>
            <person name="Osipova E."/>
            <person name="Leigh N.D."/>
            <person name="Simon A."/>
            <person name="Yun M.H."/>
        </authorList>
    </citation>
    <scope>NUCLEOTIDE SEQUENCE</scope>
    <source>
        <strain evidence="2">20211129_DDA</strain>
        <tissue evidence="2">Liver</tissue>
    </source>
</reference>
<dbReference type="AlphaFoldDB" id="A0AAV7TWL0"/>
<gene>
    <name evidence="2" type="ORF">NDU88_006345</name>
</gene>
<name>A0AAV7TWL0_PLEWA</name>
<protein>
    <submittedName>
        <fullName evidence="2">Uncharacterized protein</fullName>
    </submittedName>
</protein>
<dbReference type="EMBL" id="JANPWB010000006">
    <property type="protein sequence ID" value="KAJ1181135.1"/>
    <property type="molecule type" value="Genomic_DNA"/>
</dbReference>
<evidence type="ECO:0000313" key="3">
    <source>
        <dbReference type="Proteomes" id="UP001066276"/>
    </source>
</evidence>
<accession>A0AAV7TWL0</accession>
<proteinExistence type="predicted"/>
<evidence type="ECO:0000313" key="2">
    <source>
        <dbReference type="EMBL" id="KAJ1181135.1"/>
    </source>
</evidence>
<feature type="region of interest" description="Disordered" evidence="1">
    <location>
        <begin position="164"/>
        <end position="203"/>
    </location>
</feature>
<keyword evidence="3" id="KW-1185">Reference proteome</keyword>